<name>A0A9P6SU36_9FUNG</name>
<dbReference type="EMBL" id="JAAAHW010000494">
    <property type="protein sequence ID" value="KAG0001814.1"/>
    <property type="molecule type" value="Genomic_DNA"/>
</dbReference>
<dbReference type="OrthoDB" id="2395959at2759"/>
<proteinExistence type="predicted"/>
<evidence type="ECO:0000313" key="3">
    <source>
        <dbReference type="Proteomes" id="UP000749646"/>
    </source>
</evidence>
<reference evidence="2" key="1">
    <citation type="journal article" date="2020" name="Fungal Divers.">
        <title>Resolving the Mortierellaceae phylogeny through synthesis of multi-gene phylogenetics and phylogenomics.</title>
        <authorList>
            <person name="Vandepol N."/>
            <person name="Liber J."/>
            <person name="Desiro A."/>
            <person name="Na H."/>
            <person name="Kennedy M."/>
            <person name="Barry K."/>
            <person name="Grigoriev I.V."/>
            <person name="Miller A.N."/>
            <person name="O'Donnell K."/>
            <person name="Stajich J.E."/>
            <person name="Bonito G."/>
        </authorList>
    </citation>
    <scope>NUCLEOTIDE SEQUENCE</scope>
    <source>
        <strain evidence="2">MES-2147</strain>
    </source>
</reference>
<comment type="caution">
    <text evidence="2">The sequence shown here is derived from an EMBL/GenBank/DDBJ whole genome shotgun (WGS) entry which is preliminary data.</text>
</comment>
<keyword evidence="3" id="KW-1185">Reference proteome</keyword>
<keyword evidence="1" id="KW-0175">Coiled coil</keyword>
<protein>
    <submittedName>
        <fullName evidence="2">Uncharacterized protein</fullName>
    </submittedName>
</protein>
<dbReference type="AlphaFoldDB" id="A0A9P6SU36"/>
<evidence type="ECO:0000313" key="2">
    <source>
        <dbReference type="EMBL" id="KAG0001814.1"/>
    </source>
</evidence>
<feature type="non-terminal residue" evidence="2">
    <location>
        <position position="639"/>
    </location>
</feature>
<gene>
    <name evidence="2" type="ORF">BGZ65_003154</name>
</gene>
<accession>A0A9P6SU36</accession>
<feature type="coiled-coil region" evidence="1">
    <location>
        <begin position="60"/>
        <end position="123"/>
    </location>
</feature>
<sequence>MSRNVDALRITEIDVENKAIVLHSQVSQALQRVYPASTSHRHSNTVHSDTENNPTPQAQIYSLQQQIDDILKQIQQMNHQMQHQQQQVGQVINEQQQHMEKNELQHEKRIDNILQQVQDMKRDDHQKMQQIHGLNEGDKESSVTQRFQLEYDRLMVIKYRTQALLATSFLELLSPRLFIVLPKASDMVDKDGRPCSLLFRLYYLCECGTHTMSESSKGRHEIHMADHPGYDLDNHSTFFDKYGSYLLAMMYMVKYGAVAAGRVVPPLANLRLAEGIDTDKGHLSRQVDDTITYLEDTLHINKNDMDPISHWEADHPELYLKTIKGQSAFGNLHPTTTQDRHCVWVCNEHRREYHESTMQQLKEVIIANNEEYNEEAGKIKIKIKAVALAQRLYDAMRQVRWIQNLDNQWSLTALDLKFGYHRLIKTSTAHILINLNNIDSLELEVGKLLLSTGVSADGTQYMKIEVEKLSDLTLVDLAFVQQCHHKEFAIKNTPLESDEDRLVNILEHSSKLEVLRIGCLAGRASTIINLVTSTREKNLQCDKPVSLRTLEMMDEGLIISDEDGIHHIATTLKFTEETKVFDMRTRIKLQKYGAISQNDPMCDFFRQYGWSIEILKLVDFNDQLASSLYDGIQRQDSQI</sequence>
<organism evidence="2 3">
    <name type="scientific">Modicella reniformis</name>
    <dbReference type="NCBI Taxonomy" id="1440133"/>
    <lineage>
        <taxon>Eukaryota</taxon>
        <taxon>Fungi</taxon>
        <taxon>Fungi incertae sedis</taxon>
        <taxon>Mucoromycota</taxon>
        <taxon>Mortierellomycotina</taxon>
        <taxon>Mortierellomycetes</taxon>
        <taxon>Mortierellales</taxon>
        <taxon>Mortierellaceae</taxon>
        <taxon>Modicella</taxon>
    </lineage>
</organism>
<dbReference type="Proteomes" id="UP000749646">
    <property type="component" value="Unassembled WGS sequence"/>
</dbReference>
<evidence type="ECO:0000256" key="1">
    <source>
        <dbReference type="SAM" id="Coils"/>
    </source>
</evidence>